<proteinExistence type="predicted"/>
<dbReference type="HOGENOM" id="CLU_055408_0_0_10"/>
<evidence type="ECO:0000313" key="1">
    <source>
        <dbReference type="EMBL" id="ADQ78654.1"/>
    </source>
</evidence>
<dbReference type="Pfam" id="PF13343">
    <property type="entry name" value="SBP_bac_6"/>
    <property type="match status" value="1"/>
</dbReference>
<dbReference type="RefSeq" id="WP_013444023.1">
    <property type="nucleotide sequence ID" value="NC_014734.1"/>
</dbReference>
<reference evidence="1 2" key="2">
    <citation type="journal article" date="2011" name="Stand. Genomic Sci.">
        <title>Complete genome sequence of Paludibacter propionicigenes type strain (WB4).</title>
        <authorList>
            <person name="Gronow S."/>
            <person name="Munk C."/>
            <person name="Lapidus A."/>
            <person name="Nolan M."/>
            <person name="Lucas S."/>
            <person name="Hammon N."/>
            <person name="Deshpande S."/>
            <person name="Cheng J.F."/>
            <person name="Tapia R."/>
            <person name="Han C."/>
            <person name="Goodwin L."/>
            <person name="Pitluck S."/>
            <person name="Liolios K."/>
            <person name="Ivanova N."/>
            <person name="Mavromatis K."/>
            <person name="Mikhailova N."/>
            <person name="Pati A."/>
            <person name="Chen A."/>
            <person name="Palaniappan K."/>
            <person name="Land M."/>
            <person name="Hauser L."/>
            <person name="Chang Y.J."/>
            <person name="Jeffries C.D."/>
            <person name="Brambilla E."/>
            <person name="Rohde M."/>
            <person name="Goker M."/>
            <person name="Detter J.C."/>
            <person name="Woyke T."/>
            <person name="Bristow J."/>
            <person name="Eisen J.A."/>
            <person name="Markowitz V."/>
            <person name="Hugenholtz P."/>
            <person name="Kyrpides N.C."/>
            <person name="Klenk H.P."/>
        </authorList>
    </citation>
    <scope>NUCLEOTIDE SEQUENCE [LARGE SCALE GENOMIC DNA]</scope>
    <source>
        <strain evidence="2">DSM 17365 / JCM 13257 / WB4</strain>
    </source>
</reference>
<evidence type="ECO:0000313" key="2">
    <source>
        <dbReference type="Proteomes" id="UP000008718"/>
    </source>
</evidence>
<dbReference type="OrthoDB" id="597069at2"/>
<sequence>METQIKTSGFKYVRQQSIKVIATMPCPLKVPFRELFNAFIENYNTNNPYHTIFCPDQNDCTNPEFDKLLLHAAYEDELPDIYLTSNYNILFDKSFYAKFVKTGILSGYIDESKQAYIPEPILNAFRQHNIGCLAFSSWGVAQDYSVSEIRKKPGSWAEILEPDFLNQITVHGCHGKAGSTGLLLFLQQQCGDDAIARFARNVIDMRHFALIIKRMDSMDDMRTALNVLPDVAASHIPSWKSVERLRFAEGCPLNPMILMVKKNKLDTCRPILDFFHGSSFKRMLQSNGYLMPAELSWSNNYILPDFARFAANGFALISSEIEKIYQSNLRHEEIDKRLK</sequence>
<dbReference type="eggNOG" id="COG1840">
    <property type="taxonomic scope" value="Bacteria"/>
</dbReference>
<gene>
    <name evidence="1" type="ordered locus">Palpr_0495</name>
</gene>
<keyword evidence="2" id="KW-1185">Reference proteome</keyword>
<protein>
    <submittedName>
        <fullName evidence="1">Uncharacterized protein</fullName>
    </submittedName>
</protein>
<dbReference type="KEGG" id="ppn:Palpr_0495"/>
<dbReference type="STRING" id="694427.Palpr_0495"/>
<dbReference type="Proteomes" id="UP000008718">
    <property type="component" value="Chromosome"/>
</dbReference>
<dbReference type="EMBL" id="CP002345">
    <property type="protein sequence ID" value="ADQ78654.1"/>
    <property type="molecule type" value="Genomic_DNA"/>
</dbReference>
<reference key="1">
    <citation type="submission" date="2010-11" db="EMBL/GenBank/DDBJ databases">
        <title>The complete genome of Paludibacter propionicigenes DSM 17365.</title>
        <authorList>
            <consortium name="US DOE Joint Genome Institute (JGI-PGF)"/>
            <person name="Lucas S."/>
            <person name="Copeland A."/>
            <person name="Lapidus A."/>
            <person name="Bruce D."/>
            <person name="Goodwin L."/>
            <person name="Pitluck S."/>
            <person name="Kyrpides N."/>
            <person name="Mavromatis K."/>
            <person name="Ivanova N."/>
            <person name="Munk A.C."/>
            <person name="Brettin T."/>
            <person name="Detter J.C."/>
            <person name="Han C."/>
            <person name="Tapia R."/>
            <person name="Land M."/>
            <person name="Hauser L."/>
            <person name="Markowitz V."/>
            <person name="Cheng J.-F."/>
            <person name="Hugenholtz P."/>
            <person name="Woyke T."/>
            <person name="Wu D."/>
            <person name="Gronow S."/>
            <person name="Wellnitz S."/>
            <person name="Brambilla E."/>
            <person name="Klenk H.-P."/>
            <person name="Eisen J.A."/>
        </authorList>
    </citation>
    <scope>NUCLEOTIDE SEQUENCE</scope>
    <source>
        <strain>WB4</strain>
    </source>
</reference>
<accession>E4T1R0</accession>
<organism evidence="1 2">
    <name type="scientific">Paludibacter propionicigenes (strain DSM 17365 / JCM 13257 / WB4)</name>
    <dbReference type="NCBI Taxonomy" id="694427"/>
    <lineage>
        <taxon>Bacteria</taxon>
        <taxon>Pseudomonadati</taxon>
        <taxon>Bacteroidota</taxon>
        <taxon>Bacteroidia</taxon>
        <taxon>Bacteroidales</taxon>
        <taxon>Paludibacteraceae</taxon>
        <taxon>Paludibacter</taxon>
    </lineage>
</organism>
<name>E4T1R0_PALPW</name>
<dbReference type="AlphaFoldDB" id="E4T1R0"/>